<feature type="transmembrane region" description="Helical" evidence="5">
    <location>
        <begin position="397"/>
        <end position="421"/>
    </location>
</feature>
<dbReference type="InterPro" id="IPR020846">
    <property type="entry name" value="MFS_dom"/>
</dbReference>
<dbReference type="GO" id="GO:0097037">
    <property type="term" value="P:heme export"/>
    <property type="evidence" value="ECO:0007669"/>
    <property type="project" value="TreeGrafter"/>
</dbReference>
<keyword evidence="8" id="KW-1185">Reference proteome</keyword>
<dbReference type="SUPFAM" id="SSF103473">
    <property type="entry name" value="MFS general substrate transporter"/>
    <property type="match status" value="1"/>
</dbReference>
<name>A0A9P0K7F3_ACAOB</name>
<gene>
    <name evidence="7" type="ORF">ACAOBT_LOCUS8335</name>
</gene>
<comment type="caution">
    <text evidence="7">The sequence shown here is derived from an EMBL/GenBank/DDBJ whole genome shotgun (WGS) entry which is preliminary data.</text>
</comment>
<dbReference type="Pfam" id="PF07690">
    <property type="entry name" value="MFS_1"/>
    <property type="match status" value="1"/>
</dbReference>
<sequence length="445" mass="49485">MDRENGDKSEIQVYTYRWIILCLFCLCNVINFMQFLQFTIVGNVIQRYYNVELALVDATGLIFFVTFLLFFLPISYLIEKFNLKVTLITSASLTAAGNLVKLFCNEPDRFYLVLIGQALCGTAQVYLLSTPSKLASLWFGAEEVSTACAIGVLGAQLGAALGAVFPPFLVKSNENISEIGEGIRLMALYYFIVSAVVLVLIVFCFRARPQLPPSQSQLLLMEGTDNQEPFFKHCKELMKNRDFILILLSLGIFNGIWNSFGILINTIYLKYFPNGETDVGIITLCSIISGGCIGSLIFGFILDKTHKFKKTTIAAMLFSVVSYAVCIYMFITKSRLVTFFTTPLFGFFIASTLVISVEYALEVTYPIPESISCSILNGAIFLSAIICTLVFEALFDAVDYICTFVVILVTMVVCIILTYFISSNLRRRDANVGQSRNSSIATLGD</sequence>
<feature type="transmembrane region" description="Helical" evidence="5">
    <location>
        <begin position="373"/>
        <end position="391"/>
    </location>
</feature>
<dbReference type="AlphaFoldDB" id="A0A9P0K7F3"/>
<dbReference type="GO" id="GO:0016020">
    <property type="term" value="C:membrane"/>
    <property type="evidence" value="ECO:0007669"/>
    <property type="project" value="UniProtKB-SubCell"/>
</dbReference>
<dbReference type="Proteomes" id="UP001152888">
    <property type="component" value="Unassembled WGS sequence"/>
</dbReference>
<dbReference type="InterPro" id="IPR011701">
    <property type="entry name" value="MFS"/>
</dbReference>
<evidence type="ECO:0000256" key="3">
    <source>
        <dbReference type="ARBA" id="ARBA00022989"/>
    </source>
</evidence>
<keyword evidence="2 5" id="KW-0812">Transmembrane</keyword>
<evidence type="ECO:0000259" key="6">
    <source>
        <dbReference type="PROSITE" id="PS50850"/>
    </source>
</evidence>
<dbReference type="PANTHER" id="PTHR10924">
    <property type="entry name" value="MAJOR FACILITATOR SUPERFAMILY PROTEIN-RELATED"/>
    <property type="match status" value="1"/>
</dbReference>
<dbReference type="InterPro" id="IPR049680">
    <property type="entry name" value="FLVCR1-2_SLC49-like"/>
</dbReference>
<feature type="transmembrane region" description="Helical" evidence="5">
    <location>
        <begin position="313"/>
        <end position="331"/>
    </location>
</feature>
<dbReference type="GO" id="GO:0020037">
    <property type="term" value="F:heme binding"/>
    <property type="evidence" value="ECO:0007669"/>
    <property type="project" value="TreeGrafter"/>
</dbReference>
<dbReference type="PANTHER" id="PTHR10924:SF4">
    <property type="entry name" value="GH15861P"/>
    <property type="match status" value="1"/>
</dbReference>
<accession>A0A9P0K7F3</accession>
<evidence type="ECO:0000313" key="7">
    <source>
        <dbReference type="EMBL" id="CAH1969276.1"/>
    </source>
</evidence>
<feature type="transmembrane region" description="Helical" evidence="5">
    <location>
        <begin position="60"/>
        <end position="78"/>
    </location>
</feature>
<evidence type="ECO:0000313" key="8">
    <source>
        <dbReference type="Proteomes" id="UP001152888"/>
    </source>
</evidence>
<feature type="transmembrane region" description="Helical" evidence="5">
    <location>
        <begin position="188"/>
        <end position="205"/>
    </location>
</feature>
<evidence type="ECO:0000256" key="5">
    <source>
        <dbReference type="SAM" id="Phobius"/>
    </source>
</evidence>
<organism evidence="7 8">
    <name type="scientific">Acanthoscelides obtectus</name>
    <name type="common">Bean weevil</name>
    <name type="synonym">Bruchus obtectus</name>
    <dbReference type="NCBI Taxonomy" id="200917"/>
    <lineage>
        <taxon>Eukaryota</taxon>
        <taxon>Metazoa</taxon>
        <taxon>Ecdysozoa</taxon>
        <taxon>Arthropoda</taxon>
        <taxon>Hexapoda</taxon>
        <taxon>Insecta</taxon>
        <taxon>Pterygota</taxon>
        <taxon>Neoptera</taxon>
        <taxon>Endopterygota</taxon>
        <taxon>Coleoptera</taxon>
        <taxon>Polyphaga</taxon>
        <taxon>Cucujiformia</taxon>
        <taxon>Chrysomeloidea</taxon>
        <taxon>Chrysomelidae</taxon>
        <taxon>Bruchinae</taxon>
        <taxon>Bruchini</taxon>
        <taxon>Acanthoscelides</taxon>
    </lineage>
</organism>
<feature type="transmembrane region" description="Helical" evidence="5">
    <location>
        <begin position="280"/>
        <end position="301"/>
    </location>
</feature>
<evidence type="ECO:0000256" key="1">
    <source>
        <dbReference type="ARBA" id="ARBA00004141"/>
    </source>
</evidence>
<dbReference type="InterPro" id="IPR036259">
    <property type="entry name" value="MFS_trans_sf"/>
</dbReference>
<feature type="transmembrane region" description="Helical" evidence="5">
    <location>
        <begin position="148"/>
        <end position="168"/>
    </location>
</feature>
<feature type="transmembrane region" description="Helical" evidence="5">
    <location>
        <begin position="337"/>
        <end position="361"/>
    </location>
</feature>
<protein>
    <recommendedName>
        <fullName evidence="6">Major facilitator superfamily (MFS) profile domain-containing protein</fullName>
    </recommendedName>
</protein>
<reference evidence="7" key="1">
    <citation type="submission" date="2022-03" db="EMBL/GenBank/DDBJ databases">
        <authorList>
            <person name="Sayadi A."/>
        </authorList>
    </citation>
    <scope>NUCLEOTIDE SEQUENCE</scope>
</reference>
<keyword evidence="4 5" id="KW-0472">Membrane</keyword>
<dbReference type="OrthoDB" id="422206at2759"/>
<dbReference type="EMBL" id="CAKOFQ010006763">
    <property type="protein sequence ID" value="CAH1969276.1"/>
    <property type="molecule type" value="Genomic_DNA"/>
</dbReference>
<dbReference type="Gene3D" id="1.20.1250.20">
    <property type="entry name" value="MFS general substrate transporter like domains"/>
    <property type="match status" value="2"/>
</dbReference>
<comment type="subcellular location">
    <subcellularLocation>
        <location evidence="1">Membrane</location>
        <topology evidence="1">Multi-pass membrane protein</topology>
    </subcellularLocation>
</comment>
<evidence type="ECO:0000256" key="2">
    <source>
        <dbReference type="ARBA" id="ARBA00022692"/>
    </source>
</evidence>
<proteinExistence type="predicted"/>
<keyword evidence="3 5" id="KW-1133">Transmembrane helix</keyword>
<evidence type="ECO:0000256" key="4">
    <source>
        <dbReference type="ARBA" id="ARBA00023136"/>
    </source>
</evidence>
<dbReference type="GO" id="GO:0015232">
    <property type="term" value="F:heme transmembrane transporter activity"/>
    <property type="evidence" value="ECO:0007669"/>
    <property type="project" value="TreeGrafter"/>
</dbReference>
<feature type="domain" description="Major facilitator superfamily (MFS) profile" evidence="6">
    <location>
        <begin position="20"/>
        <end position="426"/>
    </location>
</feature>
<dbReference type="PROSITE" id="PS50850">
    <property type="entry name" value="MFS"/>
    <property type="match status" value="1"/>
</dbReference>
<feature type="transmembrane region" description="Helical" evidence="5">
    <location>
        <begin position="18"/>
        <end position="40"/>
    </location>
</feature>
<feature type="transmembrane region" description="Helical" evidence="5">
    <location>
        <begin position="243"/>
        <end position="268"/>
    </location>
</feature>